<evidence type="ECO:0000313" key="2">
    <source>
        <dbReference type="Proteomes" id="UP000821853"/>
    </source>
</evidence>
<organism evidence="1 2">
    <name type="scientific">Haemaphysalis longicornis</name>
    <name type="common">Bush tick</name>
    <dbReference type="NCBI Taxonomy" id="44386"/>
    <lineage>
        <taxon>Eukaryota</taxon>
        <taxon>Metazoa</taxon>
        <taxon>Ecdysozoa</taxon>
        <taxon>Arthropoda</taxon>
        <taxon>Chelicerata</taxon>
        <taxon>Arachnida</taxon>
        <taxon>Acari</taxon>
        <taxon>Parasitiformes</taxon>
        <taxon>Ixodida</taxon>
        <taxon>Ixodoidea</taxon>
        <taxon>Ixodidae</taxon>
        <taxon>Haemaphysalinae</taxon>
        <taxon>Haemaphysalis</taxon>
    </lineage>
</organism>
<dbReference type="Proteomes" id="UP000821853">
    <property type="component" value="Chromosome 1"/>
</dbReference>
<sequence length="416" mass="46703">MVEAPREDSDIAAFSRRISDLEPVKADAALEELNRYGLTAREAKLAECVCSEDAVVALASPKMMRLLCLALIESRENSLVVILKENISHDAELLHYLSLFFPDNVSVVSDMPPLGPGIRLMEPDVMWICLQTGVLSKHMVGALVFLDFQHYREPAHIYRAIMGLFQDALGRKQPESTRMLAFAEDLRARGVDDLEVTLASLRTPLRLTCLLGTPSRPHSKTIALQVLSVNADWMSFAGEVLSSSDDLHAQLVAITLLERGIVAARDQAREIVRIRLIPELELFLLNTERLLARIKGKIVLDHLQGRTLALTSTLDLQRKIKRWLREVGAPVIDRPDEREHTRRAVLVATMGRIPTLQRFCWDSVVFCDLPFGIACDRLLMNSTCAVALATAPERQKWEDVLALHDDLENLLRRVNV</sequence>
<gene>
    <name evidence="1" type="ORF">HPB48_001233</name>
</gene>
<name>A0A9J6F8W8_HAELO</name>
<keyword evidence="2" id="KW-1185">Reference proteome</keyword>
<comment type="caution">
    <text evidence="1">The sequence shown here is derived from an EMBL/GenBank/DDBJ whole genome shotgun (WGS) entry which is preliminary data.</text>
</comment>
<accession>A0A9J6F8W8</accession>
<protein>
    <submittedName>
        <fullName evidence="1">Uncharacterized protein</fullName>
    </submittedName>
</protein>
<proteinExistence type="predicted"/>
<dbReference type="VEuPathDB" id="VectorBase:HLOH_064074"/>
<dbReference type="EMBL" id="JABSTR010000001">
    <property type="protein sequence ID" value="KAH9362670.1"/>
    <property type="molecule type" value="Genomic_DNA"/>
</dbReference>
<evidence type="ECO:0000313" key="1">
    <source>
        <dbReference type="EMBL" id="KAH9362670.1"/>
    </source>
</evidence>
<reference evidence="1 2" key="1">
    <citation type="journal article" date="2020" name="Cell">
        <title>Large-Scale Comparative Analyses of Tick Genomes Elucidate Their Genetic Diversity and Vector Capacities.</title>
        <authorList>
            <consortium name="Tick Genome and Microbiome Consortium (TIGMIC)"/>
            <person name="Jia N."/>
            <person name="Wang J."/>
            <person name="Shi W."/>
            <person name="Du L."/>
            <person name="Sun Y."/>
            <person name="Zhan W."/>
            <person name="Jiang J.F."/>
            <person name="Wang Q."/>
            <person name="Zhang B."/>
            <person name="Ji P."/>
            <person name="Bell-Sakyi L."/>
            <person name="Cui X.M."/>
            <person name="Yuan T.T."/>
            <person name="Jiang B.G."/>
            <person name="Yang W.F."/>
            <person name="Lam T.T."/>
            <person name="Chang Q.C."/>
            <person name="Ding S.J."/>
            <person name="Wang X.J."/>
            <person name="Zhu J.G."/>
            <person name="Ruan X.D."/>
            <person name="Zhao L."/>
            <person name="Wei J.T."/>
            <person name="Ye R.Z."/>
            <person name="Que T.C."/>
            <person name="Du C.H."/>
            <person name="Zhou Y.H."/>
            <person name="Cheng J.X."/>
            <person name="Dai P.F."/>
            <person name="Guo W.B."/>
            <person name="Han X.H."/>
            <person name="Huang E.J."/>
            <person name="Li L.F."/>
            <person name="Wei W."/>
            <person name="Gao Y.C."/>
            <person name="Liu J.Z."/>
            <person name="Shao H.Z."/>
            <person name="Wang X."/>
            <person name="Wang C.C."/>
            <person name="Yang T.C."/>
            <person name="Huo Q.B."/>
            <person name="Li W."/>
            <person name="Chen H.Y."/>
            <person name="Chen S.E."/>
            <person name="Zhou L.G."/>
            <person name="Ni X.B."/>
            <person name="Tian J.H."/>
            <person name="Sheng Y."/>
            <person name="Liu T."/>
            <person name="Pan Y.S."/>
            <person name="Xia L.Y."/>
            <person name="Li J."/>
            <person name="Zhao F."/>
            <person name="Cao W.C."/>
        </authorList>
    </citation>
    <scope>NUCLEOTIDE SEQUENCE [LARGE SCALE GENOMIC DNA]</scope>
    <source>
        <strain evidence="1">HaeL-2018</strain>
    </source>
</reference>
<dbReference type="AlphaFoldDB" id="A0A9J6F8W8"/>